<protein>
    <recommendedName>
        <fullName evidence="3">Haloacid dehalogenase-like hydrolase (HAD) superfamily protein</fullName>
    </recommendedName>
</protein>
<keyword evidence="2" id="KW-1185">Reference proteome</keyword>
<organism evidence="1 2">
    <name type="scientific">Rehmannia glutinosa</name>
    <name type="common">Chinese foxglove</name>
    <dbReference type="NCBI Taxonomy" id="99300"/>
    <lineage>
        <taxon>Eukaryota</taxon>
        <taxon>Viridiplantae</taxon>
        <taxon>Streptophyta</taxon>
        <taxon>Embryophyta</taxon>
        <taxon>Tracheophyta</taxon>
        <taxon>Spermatophyta</taxon>
        <taxon>Magnoliopsida</taxon>
        <taxon>eudicotyledons</taxon>
        <taxon>Gunneridae</taxon>
        <taxon>Pentapetalae</taxon>
        <taxon>asterids</taxon>
        <taxon>lamiids</taxon>
        <taxon>Lamiales</taxon>
        <taxon>Orobanchaceae</taxon>
        <taxon>Rehmannieae</taxon>
        <taxon>Rehmannia</taxon>
    </lineage>
</organism>
<reference evidence="1 2" key="1">
    <citation type="journal article" date="2021" name="Comput. Struct. Biotechnol. J.">
        <title>De novo genome assembly of the potent medicinal plant Rehmannia glutinosa using nanopore technology.</title>
        <authorList>
            <person name="Ma L."/>
            <person name="Dong C."/>
            <person name="Song C."/>
            <person name="Wang X."/>
            <person name="Zheng X."/>
            <person name="Niu Y."/>
            <person name="Chen S."/>
            <person name="Feng W."/>
        </authorList>
    </citation>
    <scope>NUCLEOTIDE SEQUENCE [LARGE SCALE GENOMIC DNA]</scope>
    <source>
        <strain evidence="1">DH-2019</strain>
    </source>
</reference>
<dbReference type="Gene3D" id="1.10.150.240">
    <property type="entry name" value="Putative phosphatase, domain 2"/>
    <property type="match status" value="1"/>
</dbReference>
<dbReference type="InterPro" id="IPR044999">
    <property type="entry name" value="CbbY-like"/>
</dbReference>
<proteinExistence type="predicted"/>
<dbReference type="EMBL" id="JABTTQ020003343">
    <property type="protein sequence ID" value="KAK6118291.1"/>
    <property type="molecule type" value="Genomic_DNA"/>
</dbReference>
<evidence type="ECO:0008006" key="3">
    <source>
        <dbReference type="Google" id="ProtNLM"/>
    </source>
</evidence>
<comment type="caution">
    <text evidence="1">The sequence shown here is derived from an EMBL/GenBank/DDBJ whole genome shotgun (WGS) entry which is preliminary data.</text>
</comment>
<dbReference type="PANTHER" id="PTHR42896:SF3">
    <property type="entry name" value="PROTEIN, PUTATIVE, EXPRESSED-RELATED"/>
    <property type="match status" value="1"/>
</dbReference>
<accession>A0ABR0U7M2</accession>
<evidence type="ECO:0000313" key="2">
    <source>
        <dbReference type="Proteomes" id="UP001318860"/>
    </source>
</evidence>
<sequence>METASSPILYALRFCGRATTTAHAASTAKLYYHIYGNRLCSNSLLASPRNYLCYSLGRKINNRLQPDRFIGNASTRDTAEINPSQKFSVLLEVEGVLMDVYRLGNRQAFNVAFRKLGLDCANWTEPVYLDLVRKSAGDEERMLILYFNRIGWPTSLATSEKGTFMKNVLREKKNALGDLVMSKAFSLRPGAEEFIDDACEVGVPVVFLTAYSTSGEKVASFNCPDKDVGDVEVKQRMFYGQLVSIFGKGASASLDEQLAKEVIAKQFCGSSTSRAELAKFSAVAVMDEFGGADLTISRVSKKLLC</sequence>
<dbReference type="PANTHER" id="PTHR42896">
    <property type="entry name" value="XYLULOSE-1,5-BISPHOSPHATE (XUBP) PHOSPHATASE"/>
    <property type="match status" value="1"/>
</dbReference>
<name>A0ABR0U7M2_REHGL</name>
<dbReference type="Proteomes" id="UP001318860">
    <property type="component" value="Unassembled WGS sequence"/>
</dbReference>
<dbReference type="Gene3D" id="3.40.50.1000">
    <property type="entry name" value="HAD superfamily/HAD-like"/>
    <property type="match status" value="1"/>
</dbReference>
<evidence type="ECO:0000313" key="1">
    <source>
        <dbReference type="EMBL" id="KAK6118291.1"/>
    </source>
</evidence>
<dbReference type="InterPro" id="IPR023198">
    <property type="entry name" value="PGP-like_dom2"/>
</dbReference>
<gene>
    <name evidence="1" type="ORF">DH2020_047964</name>
</gene>
<dbReference type="InterPro" id="IPR023214">
    <property type="entry name" value="HAD_sf"/>
</dbReference>